<dbReference type="RefSeq" id="WP_240130660.1">
    <property type="nucleotide sequence ID" value="NZ_JACSDI010000004.1"/>
</dbReference>
<evidence type="ECO:0000313" key="1">
    <source>
        <dbReference type="EMBL" id="MCG9963988.1"/>
    </source>
</evidence>
<keyword evidence="2" id="KW-1185">Reference proteome</keyword>
<evidence type="ECO:0008006" key="3">
    <source>
        <dbReference type="Google" id="ProtNLM"/>
    </source>
</evidence>
<comment type="caution">
    <text evidence="1">The sequence shown here is derived from an EMBL/GenBank/DDBJ whole genome shotgun (WGS) entry which is preliminary data.</text>
</comment>
<sequence length="297" mass="33873">MIEIEFHCDEAGRLGYIDQPENYRGEFTLVAGIIVEKHNKSPISNFCDYLSNRFNQSNTNSKFHVTDLESNRESVRNEVFNLLKSNNIPIVYGANYFQALHLDFAKQKQINLDSVRKMKSQGIGLSKNLSMFKKNAQAEAFYNFYAKAMGISLEIFNQPILGLVKTDKIDSKVHEYYVESVDRFHSLNSRHPLKGRRYDYQTKEVDNFGVSVNLQIDDPKYRILFESRGEVEIIDSSVSILSDVVANSLNHHLLSYVKRSNCGALNGYEAIDGYPLADQIIVAGQKSMDLIYPYPVA</sequence>
<reference evidence="1 2" key="1">
    <citation type="submission" date="2020-08" db="EMBL/GenBank/DDBJ databases">
        <title>Whole genome sequence of Shewanella sp strain PS-2.</title>
        <authorList>
            <person name="Das S.K."/>
        </authorList>
    </citation>
    <scope>NUCLEOTIDE SEQUENCE [LARGE SCALE GENOMIC DNA]</scope>
    <source>
        <strain evidence="1 2">PS-2</strain>
    </source>
</reference>
<gene>
    <name evidence="1" type="ORF">H9J30_08690</name>
</gene>
<organism evidence="1 2">
    <name type="scientific">Shewanella cutis</name>
    <dbReference type="NCBI Taxonomy" id="2766780"/>
    <lineage>
        <taxon>Bacteria</taxon>
        <taxon>Pseudomonadati</taxon>
        <taxon>Pseudomonadota</taxon>
        <taxon>Gammaproteobacteria</taxon>
        <taxon>Alteromonadales</taxon>
        <taxon>Shewanellaceae</taxon>
        <taxon>Shewanella</taxon>
    </lineage>
</organism>
<dbReference type="Proteomes" id="UP000829384">
    <property type="component" value="Unassembled WGS sequence"/>
</dbReference>
<accession>A0ABS9QUE9</accession>
<protein>
    <recommendedName>
        <fullName evidence="3">DUF3800 domain-containing protein</fullName>
    </recommendedName>
</protein>
<proteinExistence type="predicted"/>
<name>A0ABS9QUE9_9GAMM</name>
<dbReference type="EMBL" id="JACSDI010000004">
    <property type="protein sequence ID" value="MCG9963988.1"/>
    <property type="molecule type" value="Genomic_DNA"/>
</dbReference>
<evidence type="ECO:0000313" key="2">
    <source>
        <dbReference type="Proteomes" id="UP000829384"/>
    </source>
</evidence>